<dbReference type="Gene3D" id="3.40.50.720">
    <property type="entry name" value="NAD(P)-binding Rossmann-like Domain"/>
    <property type="match status" value="1"/>
</dbReference>
<comment type="similarity">
    <text evidence="2">Belongs to the short-chain dehydrogenases/reductases (SDR) family.</text>
</comment>
<dbReference type="InterPro" id="IPR000873">
    <property type="entry name" value="AMP-dep_synth/lig_dom"/>
</dbReference>
<dbReference type="eggNOG" id="COG3321">
    <property type="taxonomic scope" value="Bacteria"/>
</dbReference>
<dbReference type="InterPro" id="IPR020841">
    <property type="entry name" value="PKS_Beta-ketoAc_synthase_dom"/>
</dbReference>
<dbReference type="Pfam" id="PF02801">
    <property type="entry name" value="Ketoacyl-synt_C"/>
    <property type="match status" value="1"/>
</dbReference>
<feature type="domain" description="Ketosynthase family 3 (KS3)" evidence="7">
    <location>
        <begin position="605"/>
        <end position="1023"/>
    </location>
</feature>
<dbReference type="InterPro" id="IPR042099">
    <property type="entry name" value="ANL_N_sf"/>
</dbReference>
<evidence type="ECO:0000256" key="2">
    <source>
        <dbReference type="ARBA" id="ARBA00006484"/>
    </source>
</evidence>
<sequence>MEINNTVIDLFESISKETPDLPAIIHLNKKYTYSQLNLHANALAQFFMQKNISKGDFICIFLEPGYDFLSCLIGIIKCGAVYIPLDTLAPQNRIHDILKDAHPKLIITNKKSVSYFTKSKYKLCFIEELTTLEALPSVNGLQRSIGAESPLCLTYTSGSTGKPKGVIIPHRAVINIAYDNSIDIQSNARMAQFGNLAFDGSTYDIWTTLLNRATLVIITLEERFDVQKLKHILNTQKIKFIFLPTGYLHQIVSSHPDTLDQVDHILFGGEQINTYIIKKFLIYRTNKNLPILLINGYGPTEATCYVCQNKITEADSSDEHLNSIGQAIHNTELYVLDKNLYPAQEGELYISGANLALGYHNCPELNKEKFIANPFNNKKPFSRIYKTGDIVKKLDNGTLSYLGRTDEQVKIGGFRVHLNEIEEQLQKHESIVMAAVIVEIGGEQHHILTAYIVFESDSNTIHADEIRHYLSQTLPPYMMPVKYHKVDELPLNVTGKVDKKNLHKLPFTDLTFHVDVSSTNETEEMIKNVWKHLLNRASIEVDKNLFDLGANSLLVSEACMQINQKIHSDLKISDILSFPTIQKLARHIQGMEQPLHFNRKIHPSQDKIAIIGMSVRLPKAKNITEFWYNLCLGTDCLTRFDELDQSNEFNSVAVKGILDDIDKFDDSFFKYNPAEARLTDPQHRVYLECVWEALEHAGVIPSKVKTKIISVFSGMSDSTYLYENILKNKKTIQLYDKFQQRIATSIGTLSTQISYRLNLKGTSVNVNTACSTGLVTVTQACQDLLNGHSDIAIAGASSIVLPQLQSYKYTTGSILSLDGYCRPFSDKANGTVFSNGVAVVVLKRLKDAIADKDTIYAIIEGCGINNDGDDKLSYTAPSLNGQIGCIKDALRQANLHPQDIGLIEAHGTGTALGDVIEFNALTSVFNEQTEHKNFCALGSVKANIGHTDVTAGLSGLIKAALCLYHKQIPPLIHFQKPNSNLSFDDSPFFVNTSLIDWKSKSRRHAGVSSFGIGGTNAHIILSEHKQTKISAEPNNLTDELIILSARTEQAQEKQTHQLLTYMHSMSTSTKIRIPDIAFTLQTGRENFQWRTFAVGKNVENITESLLQRKPTEIKLNQNHSINFLFSGQGSQYATMCVNLINTIPRFKKYVQEGSQLAQKYLHIDLFTLLHEKNSCLLNQTQYAQPVLFIIEHALAQMLIDCGIKPTALIGHSFGEYVAACIAKVFSYEDGVFLSCKRGELMAQTAKGQMLAVECTLEDSLNFQDRFEVEIALHNAPHQFVFSGLPRNIIQLQHYLEKNNCSCKLLRIQHAFHSKLMEPLQESFRALFSQINLSAPVIPIVSNVTGDWLSEHEARDPEYWYKHLRSVVQYSTGTQLILKDKHPLFIEIGPGNTLLNFTRQTADRPIDVVQTVPGYLNPDDDRNCFLNALGQAWEYGIDVTFDPLHEGTKQQHISLPTYPFQRKRCWVDPDIQSNEQSSMLYRRLWSKSTDYIHPTALQKQTLEQLDWVIFKDHYGIAEALISLLRNHDIQPIVINLNSSSFSKHNNEFYIDGTIKEHYVKLFEHIKKMTLNPVILHCASLFNTDRSELLQNDVIDSLLTRGFYSILYLSQAFIKTYGENNKLKIAILTNGLLKIQGEEVIYPPNAAIKGAAMVIMQENPYFKIRIFDLNFDEPILKNNKLHYGILYHCIQNPWDIKSSFLSAYRNGYEWRYTYGKIQLASHKNLPLKDNGVYLITGGLGGIAQNCCEILSETVKHPSLILLTRRLIPTEQEWEQIRTNPNHSLYQEIMNLIHLKNLGAKLHLYQVDITDRIAIDTTITAILSTFGHIDGVIHTAGEVNPSPFMHQSQATCHNTFRPKIHGTYNLIHALNQTPVDFIIFISSLSSIMGGLGLVDYSAANASLDSFADSDLFSFATFVQSINWNSWKQTGLTGKHTTNELIYFLDNQNDITPGEGQKLFLEALAINENHIAVSKNDPMYISSNSTPNKDFVISEHSETLVKLSHHLGSTEQQMIGLWQDTLGIKSIGLNDNFFSHGGHSLLALNLIERINQTFHYSLSPNQLHKTPTIKSLIKEMEHHNLTDLEEIVVPLKIMNNQPPFLFLFHPINGLLFCFNSFVSESDLNVSIFGLQDPGIRKKELKFASLIEVAQIYLQAIIKTQPKGPYFFLGYSFGGTLCYEVASLLQQRGETVALLGMIDSWAINSHLGKNKDAFNTFIHSLHSERNPELSELAWKRQELLLNHPITHTSQKIILFKAKELLIEYKAINDPANGWSQYTNNEVVCYELPGNHHSIMEASSIRLISEILKTYL</sequence>
<dbReference type="PROSITE" id="PS00455">
    <property type="entry name" value="AMP_BINDING"/>
    <property type="match status" value="1"/>
</dbReference>
<comment type="pathway">
    <text evidence="1">Lipid metabolism; fatty acid biosynthesis.</text>
</comment>
<dbReference type="InterPro" id="IPR018201">
    <property type="entry name" value="Ketoacyl_synth_AS"/>
</dbReference>
<protein>
    <submittedName>
        <fullName evidence="8">Polyketide synthase module</fullName>
    </submittedName>
</protein>
<dbReference type="SMART" id="SM00824">
    <property type="entry name" value="PKS_TE"/>
    <property type="match status" value="1"/>
</dbReference>
<dbReference type="InterPro" id="IPR025110">
    <property type="entry name" value="AMP-bd_C"/>
</dbReference>
<dbReference type="PROSITE" id="PS52004">
    <property type="entry name" value="KS3_2"/>
    <property type="match status" value="1"/>
</dbReference>
<evidence type="ECO:0000256" key="1">
    <source>
        <dbReference type="ARBA" id="ARBA00005194"/>
    </source>
</evidence>
<dbReference type="Gene3D" id="3.40.47.10">
    <property type="match status" value="1"/>
</dbReference>
<keyword evidence="4" id="KW-0597">Phosphoprotein</keyword>
<dbReference type="SUPFAM" id="SSF53901">
    <property type="entry name" value="Thiolase-like"/>
    <property type="match status" value="1"/>
</dbReference>
<dbReference type="PROSITE" id="PS00606">
    <property type="entry name" value="KS3_1"/>
    <property type="match status" value="1"/>
</dbReference>
<comment type="caution">
    <text evidence="8">The sequence shown here is derived from an EMBL/GenBank/DDBJ whole genome shotgun (WGS) entry which is preliminary data.</text>
</comment>
<dbReference type="CDD" id="cd05930">
    <property type="entry name" value="A_NRPS"/>
    <property type="match status" value="1"/>
</dbReference>
<dbReference type="GO" id="GO:0006633">
    <property type="term" value="P:fatty acid biosynthetic process"/>
    <property type="evidence" value="ECO:0007669"/>
    <property type="project" value="UniProtKB-UniPathway"/>
</dbReference>
<dbReference type="Gene3D" id="3.40.50.12780">
    <property type="entry name" value="N-terminal domain of ligase-like"/>
    <property type="match status" value="1"/>
</dbReference>
<dbReference type="CDD" id="cd00833">
    <property type="entry name" value="PKS"/>
    <property type="match status" value="1"/>
</dbReference>
<keyword evidence="3" id="KW-0596">Phosphopantetheine</keyword>
<dbReference type="InterPro" id="IPR001227">
    <property type="entry name" value="Ac_transferase_dom_sf"/>
</dbReference>
<dbReference type="InterPro" id="IPR001031">
    <property type="entry name" value="Thioesterase"/>
</dbReference>
<organism evidence="8 9">
    <name type="scientific">Legionella shakespearei DSM 23087</name>
    <dbReference type="NCBI Taxonomy" id="1122169"/>
    <lineage>
        <taxon>Bacteria</taxon>
        <taxon>Pseudomonadati</taxon>
        <taxon>Pseudomonadota</taxon>
        <taxon>Gammaproteobacteria</taxon>
        <taxon>Legionellales</taxon>
        <taxon>Legionellaceae</taxon>
        <taxon>Legionella</taxon>
    </lineage>
</organism>
<evidence type="ECO:0000313" key="8">
    <source>
        <dbReference type="EMBL" id="KTD56438.1"/>
    </source>
</evidence>
<dbReference type="InterPro" id="IPR009081">
    <property type="entry name" value="PP-bd_ACP"/>
</dbReference>
<evidence type="ECO:0000313" key="9">
    <source>
        <dbReference type="Proteomes" id="UP000054600"/>
    </source>
</evidence>
<dbReference type="SUPFAM" id="SSF52151">
    <property type="entry name" value="FabD/lysophospholipase-like"/>
    <property type="match status" value="1"/>
</dbReference>
<dbReference type="InterPro" id="IPR016039">
    <property type="entry name" value="Thiolase-like"/>
</dbReference>
<dbReference type="InterPro" id="IPR010071">
    <property type="entry name" value="AA_adenyl_dom"/>
</dbReference>
<dbReference type="Pfam" id="PF00109">
    <property type="entry name" value="ketoacyl-synt"/>
    <property type="match status" value="1"/>
</dbReference>
<dbReference type="SUPFAM" id="SSF51735">
    <property type="entry name" value="NAD(P)-binding Rossmann-fold domains"/>
    <property type="match status" value="1"/>
</dbReference>
<proteinExistence type="inferred from homology"/>
<feature type="domain" description="Carrier" evidence="6">
    <location>
        <begin position="517"/>
        <end position="592"/>
    </location>
</feature>
<dbReference type="PANTHER" id="PTHR43775:SF51">
    <property type="entry name" value="INACTIVE PHENOLPHTHIOCEROL SYNTHESIS POLYKETIDE SYNTHASE TYPE I PKS1-RELATED"/>
    <property type="match status" value="1"/>
</dbReference>
<dbReference type="SUPFAM" id="SSF56801">
    <property type="entry name" value="Acetyl-CoA synthetase-like"/>
    <property type="match status" value="1"/>
</dbReference>
<dbReference type="InterPro" id="IPR049490">
    <property type="entry name" value="C883_1060-like_KR_N"/>
</dbReference>
<dbReference type="Gene3D" id="3.40.50.1820">
    <property type="entry name" value="alpha/beta hydrolase"/>
    <property type="match status" value="1"/>
</dbReference>
<dbReference type="Pfam" id="PF00975">
    <property type="entry name" value="Thioesterase"/>
    <property type="match status" value="1"/>
</dbReference>
<dbReference type="InterPro" id="IPR014030">
    <property type="entry name" value="Ketoacyl_synth_N"/>
</dbReference>
<dbReference type="SMART" id="SM00827">
    <property type="entry name" value="PKS_AT"/>
    <property type="match status" value="1"/>
</dbReference>
<dbReference type="SUPFAM" id="SSF53474">
    <property type="entry name" value="alpha/beta-Hydrolases"/>
    <property type="match status" value="1"/>
</dbReference>
<dbReference type="EMBL" id="LNYW01000074">
    <property type="protein sequence ID" value="KTD56438.1"/>
    <property type="molecule type" value="Genomic_DNA"/>
</dbReference>
<dbReference type="InterPro" id="IPR032821">
    <property type="entry name" value="PKS_assoc"/>
</dbReference>
<dbReference type="Gene3D" id="3.40.366.10">
    <property type="entry name" value="Malonyl-Coenzyme A Acyl Carrier Protein, domain 2"/>
    <property type="match status" value="1"/>
</dbReference>
<dbReference type="Gene3D" id="3.30.300.30">
    <property type="match status" value="1"/>
</dbReference>
<keyword evidence="5" id="KW-0808">Transferase</keyword>
<gene>
    <name evidence="8" type="ORF">Lsha_2837</name>
</gene>
<name>A0A0W0YIQ8_9GAMM</name>
<dbReference type="SMART" id="SM00822">
    <property type="entry name" value="PKS_KR"/>
    <property type="match status" value="1"/>
</dbReference>
<dbReference type="STRING" id="1122169.Lsha_2837"/>
<dbReference type="Gene3D" id="3.30.70.3290">
    <property type="match status" value="1"/>
</dbReference>
<feature type="domain" description="Carrier" evidence="6">
    <location>
        <begin position="2001"/>
        <end position="2076"/>
    </location>
</feature>
<evidence type="ECO:0000259" key="6">
    <source>
        <dbReference type="PROSITE" id="PS50075"/>
    </source>
</evidence>
<dbReference type="InterPro" id="IPR016035">
    <property type="entry name" value="Acyl_Trfase/lysoPLipase"/>
</dbReference>
<dbReference type="RefSeq" id="WP_018576533.1">
    <property type="nucleotide sequence ID" value="NZ_KB892387.1"/>
</dbReference>
<dbReference type="Pfam" id="PF00501">
    <property type="entry name" value="AMP-binding"/>
    <property type="match status" value="1"/>
</dbReference>
<keyword evidence="9" id="KW-1185">Reference proteome</keyword>
<dbReference type="InterPro" id="IPR014043">
    <property type="entry name" value="Acyl_transferase_dom"/>
</dbReference>
<dbReference type="SMART" id="SM00825">
    <property type="entry name" value="PKS_KS"/>
    <property type="match status" value="1"/>
</dbReference>
<dbReference type="Pfam" id="PF21394">
    <property type="entry name" value="Beta-ketacyl_N"/>
    <property type="match status" value="1"/>
</dbReference>
<dbReference type="SUPFAM" id="SSF47336">
    <property type="entry name" value="ACP-like"/>
    <property type="match status" value="2"/>
</dbReference>
<dbReference type="PROSITE" id="PS50075">
    <property type="entry name" value="CARRIER"/>
    <property type="match status" value="2"/>
</dbReference>
<dbReference type="Pfam" id="PF00550">
    <property type="entry name" value="PP-binding"/>
    <property type="match status" value="2"/>
</dbReference>
<dbReference type="PANTHER" id="PTHR43775">
    <property type="entry name" value="FATTY ACID SYNTHASE"/>
    <property type="match status" value="1"/>
</dbReference>
<dbReference type="InterPro" id="IPR029058">
    <property type="entry name" value="AB_hydrolase_fold"/>
</dbReference>
<dbReference type="InterPro" id="IPR050091">
    <property type="entry name" value="PKS_NRPS_Biosynth_Enz"/>
</dbReference>
<dbReference type="InterPro" id="IPR014031">
    <property type="entry name" value="Ketoacyl_synth_C"/>
</dbReference>
<dbReference type="InterPro" id="IPR036736">
    <property type="entry name" value="ACP-like_sf"/>
</dbReference>
<dbReference type="Proteomes" id="UP000054600">
    <property type="component" value="Unassembled WGS sequence"/>
</dbReference>
<dbReference type="Pfam" id="PF13193">
    <property type="entry name" value="AMP-binding_C"/>
    <property type="match status" value="1"/>
</dbReference>
<accession>A0A0W0YIQ8</accession>
<dbReference type="Gene3D" id="1.10.1200.10">
    <property type="entry name" value="ACP-like"/>
    <property type="match status" value="1"/>
</dbReference>
<dbReference type="InterPro" id="IPR045851">
    <property type="entry name" value="AMP-bd_C_sf"/>
</dbReference>
<dbReference type="Pfam" id="PF16197">
    <property type="entry name" value="KAsynt_C_assoc"/>
    <property type="match status" value="1"/>
</dbReference>
<dbReference type="Pfam" id="PF08659">
    <property type="entry name" value="KR"/>
    <property type="match status" value="1"/>
</dbReference>
<dbReference type="UniPathway" id="UPA00094"/>
<dbReference type="InterPro" id="IPR020802">
    <property type="entry name" value="TesA-like"/>
</dbReference>
<dbReference type="SUPFAM" id="SSF55048">
    <property type="entry name" value="Probable ACP-binding domain of malonyl-CoA ACP transacylase"/>
    <property type="match status" value="1"/>
</dbReference>
<reference evidence="8 9" key="1">
    <citation type="submission" date="2015-11" db="EMBL/GenBank/DDBJ databases">
        <title>Genomic analysis of 38 Legionella species identifies large and diverse effector repertoires.</title>
        <authorList>
            <person name="Burstein D."/>
            <person name="Amaro F."/>
            <person name="Zusman T."/>
            <person name="Lifshitz Z."/>
            <person name="Cohen O."/>
            <person name="Gilbert J.A."/>
            <person name="Pupko T."/>
            <person name="Shuman H.A."/>
            <person name="Segal G."/>
        </authorList>
    </citation>
    <scope>NUCLEOTIDE SEQUENCE [LARGE SCALE GENOMIC DNA]</scope>
    <source>
        <strain evidence="8 9">ATCC 49655</strain>
    </source>
</reference>
<dbReference type="Pfam" id="PF00698">
    <property type="entry name" value="Acyl_transf_1"/>
    <property type="match status" value="1"/>
</dbReference>
<dbReference type="NCBIfam" id="TIGR01733">
    <property type="entry name" value="AA-adenyl-dom"/>
    <property type="match status" value="1"/>
</dbReference>
<evidence type="ECO:0000256" key="4">
    <source>
        <dbReference type="ARBA" id="ARBA00022553"/>
    </source>
</evidence>
<dbReference type="InterPro" id="IPR020845">
    <property type="entry name" value="AMP-binding_CS"/>
</dbReference>
<dbReference type="InterPro" id="IPR057326">
    <property type="entry name" value="KR_dom"/>
</dbReference>
<dbReference type="PATRIC" id="fig|1122169.6.peg.3262"/>
<dbReference type="InterPro" id="IPR036291">
    <property type="entry name" value="NAD(P)-bd_dom_sf"/>
</dbReference>
<dbReference type="InterPro" id="IPR016036">
    <property type="entry name" value="Malonyl_transacylase_ACP-bd"/>
</dbReference>
<dbReference type="InterPro" id="IPR013968">
    <property type="entry name" value="PKS_KR"/>
</dbReference>
<dbReference type="OrthoDB" id="9778690at2"/>
<evidence type="ECO:0000256" key="3">
    <source>
        <dbReference type="ARBA" id="ARBA00022450"/>
    </source>
</evidence>
<dbReference type="GO" id="GO:0004315">
    <property type="term" value="F:3-oxoacyl-[acyl-carrier-protein] synthase activity"/>
    <property type="evidence" value="ECO:0007669"/>
    <property type="project" value="InterPro"/>
</dbReference>
<evidence type="ECO:0000259" key="7">
    <source>
        <dbReference type="PROSITE" id="PS52004"/>
    </source>
</evidence>
<evidence type="ECO:0000256" key="5">
    <source>
        <dbReference type="ARBA" id="ARBA00022679"/>
    </source>
</evidence>
<dbReference type="GO" id="GO:0004312">
    <property type="term" value="F:fatty acid synthase activity"/>
    <property type="evidence" value="ECO:0007669"/>
    <property type="project" value="TreeGrafter"/>
</dbReference>